<accession>M2N1G6</accession>
<feature type="region of interest" description="Disordered" evidence="1">
    <location>
        <begin position="1"/>
        <end position="38"/>
    </location>
</feature>
<feature type="region of interest" description="Disordered" evidence="1">
    <location>
        <begin position="134"/>
        <end position="160"/>
    </location>
</feature>
<name>M2N1G6_BAUPA</name>
<evidence type="ECO:0000313" key="2">
    <source>
        <dbReference type="EMBL" id="EMC97783.1"/>
    </source>
</evidence>
<feature type="compositionally biased region" description="Basic and acidic residues" evidence="1">
    <location>
        <begin position="1"/>
        <end position="13"/>
    </location>
</feature>
<sequence>MSSPPEKKGEKPNRSGSKPKQPCGSTGHGGSGWAPPRRQTNIPLLAFYDPSSVVSHHQSNCVCSRPSVRVRMVTVFLRHKRIPGAIQFRPITTLGEVMAAKPGDPVPEPTETMIQPTVKEIADRCREMIEQHDAAKKIDGKTAFGPEGPPVKKDEDGGQK</sequence>
<feature type="compositionally biased region" description="Basic and acidic residues" evidence="1">
    <location>
        <begin position="150"/>
        <end position="160"/>
    </location>
</feature>
<dbReference type="EMBL" id="KB445553">
    <property type="protein sequence ID" value="EMC97783.1"/>
    <property type="molecule type" value="Genomic_DNA"/>
</dbReference>
<dbReference type="KEGG" id="bcom:BAUCODRAFT_146404"/>
<evidence type="ECO:0000256" key="1">
    <source>
        <dbReference type="SAM" id="MobiDB-lite"/>
    </source>
</evidence>
<evidence type="ECO:0000313" key="3">
    <source>
        <dbReference type="Proteomes" id="UP000011761"/>
    </source>
</evidence>
<reference evidence="2 3" key="1">
    <citation type="journal article" date="2012" name="PLoS Pathog.">
        <title>Diverse lifestyles and strategies of plant pathogenesis encoded in the genomes of eighteen Dothideomycetes fungi.</title>
        <authorList>
            <person name="Ohm R.A."/>
            <person name="Feau N."/>
            <person name="Henrissat B."/>
            <person name="Schoch C.L."/>
            <person name="Horwitz B.A."/>
            <person name="Barry K.W."/>
            <person name="Condon B.J."/>
            <person name="Copeland A.C."/>
            <person name="Dhillon B."/>
            <person name="Glaser F."/>
            <person name="Hesse C.N."/>
            <person name="Kosti I."/>
            <person name="LaButti K."/>
            <person name="Lindquist E.A."/>
            <person name="Lucas S."/>
            <person name="Salamov A.A."/>
            <person name="Bradshaw R.E."/>
            <person name="Ciuffetti L."/>
            <person name="Hamelin R.C."/>
            <person name="Kema G.H.J."/>
            <person name="Lawrence C."/>
            <person name="Scott J.A."/>
            <person name="Spatafora J.W."/>
            <person name="Turgeon B.G."/>
            <person name="de Wit P.J.G.M."/>
            <person name="Zhong S."/>
            <person name="Goodwin S.B."/>
            <person name="Grigoriev I.V."/>
        </authorList>
    </citation>
    <scope>NUCLEOTIDE SEQUENCE [LARGE SCALE GENOMIC DNA]</scope>
    <source>
        <strain evidence="2 3">UAMH 10762</strain>
    </source>
</reference>
<dbReference type="Proteomes" id="UP000011761">
    <property type="component" value="Unassembled WGS sequence"/>
</dbReference>
<dbReference type="RefSeq" id="XP_007674730.1">
    <property type="nucleotide sequence ID" value="XM_007676540.1"/>
</dbReference>
<protein>
    <submittedName>
        <fullName evidence="2">Uncharacterized protein</fullName>
    </submittedName>
</protein>
<keyword evidence="3" id="KW-1185">Reference proteome</keyword>
<proteinExistence type="predicted"/>
<dbReference type="AlphaFoldDB" id="M2N1G6"/>
<organism evidence="2 3">
    <name type="scientific">Baudoinia panamericana (strain UAMH 10762)</name>
    <name type="common">Angels' share fungus</name>
    <name type="synonym">Baudoinia compniacensis (strain UAMH 10762)</name>
    <dbReference type="NCBI Taxonomy" id="717646"/>
    <lineage>
        <taxon>Eukaryota</taxon>
        <taxon>Fungi</taxon>
        <taxon>Dikarya</taxon>
        <taxon>Ascomycota</taxon>
        <taxon>Pezizomycotina</taxon>
        <taxon>Dothideomycetes</taxon>
        <taxon>Dothideomycetidae</taxon>
        <taxon>Mycosphaerellales</taxon>
        <taxon>Teratosphaeriaceae</taxon>
        <taxon>Baudoinia</taxon>
    </lineage>
</organism>
<dbReference type="HOGENOM" id="CLU_1651832_0_0_1"/>
<dbReference type="GeneID" id="19108684"/>
<gene>
    <name evidence="2" type="ORF">BAUCODRAFT_146404</name>
</gene>